<name>A0A1Y5Q5P0_9GAMM</name>
<evidence type="ECO:0000256" key="1">
    <source>
        <dbReference type="ARBA" id="ARBA00006484"/>
    </source>
</evidence>
<dbReference type="InterPro" id="IPR002347">
    <property type="entry name" value="SDR_fam"/>
</dbReference>
<proteinExistence type="inferred from homology"/>
<dbReference type="PANTHER" id="PTHR48107">
    <property type="entry name" value="NADPH-DEPENDENT ALDEHYDE REDUCTASE-LIKE PROTEIN, CHLOROPLASTIC-RELATED"/>
    <property type="match status" value="1"/>
</dbReference>
<evidence type="ECO:0000256" key="2">
    <source>
        <dbReference type="ARBA" id="ARBA00023002"/>
    </source>
</evidence>
<dbReference type="Pfam" id="PF13561">
    <property type="entry name" value="adh_short_C2"/>
    <property type="match status" value="1"/>
</dbReference>
<dbReference type="FunFam" id="3.40.50.720:FF:000084">
    <property type="entry name" value="Short-chain dehydrogenase reductase"/>
    <property type="match status" value="1"/>
</dbReference>
<keyword evidence="2 4" id="KW-0560">Oxidoreductase</keyword>
<feature type="compositionally biased region" description="Basic and acidic residues" evidence="3">
    <location>
        <begin position="31"/>
        <end position="47"/>
    </location>
</feature>
<protein>
    <submittedName>
        <fullName evidence="4">General stress protein 39</fullName>
        <ecNumber evidence="4">1.-.-.-</ecNumber>
    </submittedName>
</protein>
<feature type="region of interest" description="Disordered" evidence="3">
    <location>
        <begin position="1"/>
        <end position="80"/>
    </location>
</feature>
<dbReference type="Gene3D" id="3.40.50.720">
    <property type="entry name" value="NAD(P)-binding Rossmann-like Domain"/>
    <property type="match status" value="1"/>
</dbReference>
<dbReference type="EMBL" id="FLTS01000001">
    <property type="protein sequence ID" value="SBV37543.1"/>
    <property type="molecule type" value="Genomic_DNA"/>
</dbReference>
<dbReference type="NCBIfam" id="NF005214">
    <property type="entry name" value="PRK06701.1"/>
    <property type="match status" value="1"/>
</dbReference>
<dbReference type="InterPro" id="IPR036291">
    <property type="entry name" value="NAD(P)-bd_dom_sf"/>
</dbReference>
<dbReference type="EC" id="1.-.-.-" evidence="4"/>
<dbReference type="InterPro" id="IPR020904">
    <property type="entry name" value="Sc_DH/Rdtase_CS"/>
</dbReference>
<sequence length="343" mass="36145">MTASKKVPARKAAGKTATSASTRTKATVTAERQRRMQEKAKKQDAGKPKPAASGGVQAGTRRQPAKLPAQNLKKPGNEHELRLQPRYLAPDYRGSGKLQGMRALVTGGDSGIGRAVALLFAREGADVAVLYLDEHEDAKETCRAVEDEGGRCIAISGDVRDPAFCNAAAEQVNEALGGIDILVNNAAFQLHCHRLEDLDDAHLQETLQTNIAGYVQMARAVLPYLGEGASIINTGSETALFGSPSLIDYTATKGAIHAFTKALAAQLLGRGIRVNCVAPGPVWTPLNPADKQAPDVAKFGKDSDMGRPAQPEELSPAYVFLASPVTASYISGAILPVMGGPRG</sequence>
<evidence type="ECO:0000313" key="4">
    <source>
        <dbReference type="EMBL" id="SBV37543.1"/>
    </source>
</evidence>
<gene>
    <name evidence="4" type="primary">ydaD</name>
    <name evidence="4" type="ORF">STPYR_12479</name>
</gene>
<accession>A0A1Y5Q5P0</accession>
<reference evidence="4" key="1">
    <citation type="submission" date="2016-03" db="EMBL/GenBank/DDBJ databases">
        <authorList>
            <person name="Ploux O."/>
        </authorList>
    </citation>
    <scope>NUCLEOTIDE SEQUENCE</scope>
    <source>
        <strain evidence="4">UC10</strain>
    </source>
</reference>
<dbReference type="GO" id="GO:0016614">
    <property type="term" value="F:oxidoreductase activity, acting on CH-OH group of donors"/>
    <property type="evidence" value="ECO:0007669"/>
    <property type="project" value="UniProtKB-ARBA"/>
</dbReference>
<dbReference type="AlphaFoldDB" id="A0A1Y5Q5P0"/>
<feature type="compositionally biased region" description="Low complexity" evidence="3">
    <location>
        <begin position="14"/>
        <end position="30"/>
    </location>
</feature>
<dbReference type="PANTHER" id="PTHR48107:SF16">
    <property type="entry name" value="NADPH-DEPENDENT ALDEHYDE REDUCTASE 1, CHLOROPLASTIC"/>
    <property type="match status" value="1"/>
</dbReference>
<dbReference type="PRINTS" id="PR00080">
    <property type="entry name" value="SDRFAMILY"/>
</dbReference>
<comment type="similarity">
    <text evidence="1">Belongs to the short-chain dehydrogenases/reductases (SDR) family.</text>
</comment>
<dbReference type="PROSITE" id="PS00061">
    <property type="entry name" value="ADH_SHORT"/>
    <property type="match status" value="1"/>
</dbReference>
<dbReference type="PRINTS" id="PR00081">
    <property type="entry name" value="GDHRDH"/>
</dbReference>
<dbReference type="SUPFAM" id="SSF51735">
    <property type="entry name" value="NAD(P)-binding Rossmann-fold domains"/>
    <property type="match status" value="1"/>
</dbReference>
<organism evidence="4">
    <name type="scientific">uncultured Stenotrophomonas sp</name>
    <dbReference type="NCBI Taxonomy" id="165438"/>
    <lineage>
        <taxon>Bacteria</taxon>
        <taxon>Pseudomonadati</taxon>
        <taxon>Pseudomonadota</taxon>
        <taxon>Gammaproteobacteria</taxon>
        <taxon>Lysobacterales</taxon>
        <taxon>Lysobacteraceae</taxon>
        <taxon>Stenotrophomonas</taxon>
        <taxon>environmental samples</taxon>
    </lineage>
</organism>
<evidence type="ECO:0000256" key="3">
    <source>
        <dbReference type="SAM" id="MobiDB-lite"/>
    </source>
</evidence>